<dbReference type="Proteomes" id="UP001144673">
    <property type="component" value="Chromosome 1"/>
</dbReference>
<reference evidence="1" key="1">
    <citation type="journal article" date="2023" name="Access Microbiol">
        <title>De-novo genome assembly for Akanthomyces muscarius, a biocontrol agent of insect agricultural pests.</title>
        <authorList>
            <person name="Erdos Z."/>
            <person name="Studholme D.J."/>
            <person name="Raymond B."/>
            <person name="Sharma M."/>
        </authorList>
    </citation>
    <scope>NUCLEOTIDE SEQUENCE</scope>
    <source>
        <strain evidence="1">Ve6</strain>
    </source>
</reference>
<dbReference type="AlphaFoldDB" id="A0A9W8URS3"/>
<sequence>MSNAYPTPHALSKRSTTWARHTNRLAEVLAKLKTAKGGERSDDANRDAKHVTSLMMVENLSDDTVRFFYTKNEILDSEDVRFLQNLEHLYQGIVMKGKPKLLPRAVL</sequence>
<comment type="caution">
    <text evidence="1">The sequence shown here is derived from an EMBL/GenBank/DDBJ whole genome shotgun (WGS) entry which is preliminary data.</text>
</comment>
<dbReference type="EMBL" id="JAJHUN010000001">
    <property type="protein sequence ID" value="KAJ4163508.1"/>
    <property type="molecule type" value="Genomic_DNA"/>
</dbReference>
<dbReference type="GeneID" id="80892389"/>
<dbReference type="RefSeq" id="XP_056058423.1">
    <property type="nucleotide sequence ID" value="XM_056202913.1"/>
</dbReference>
<proteinExistence type="predicted"/>
<gene>
    <name evidence="1" type="ORF">LMH87_005230</name>
</gene>
<accession>A0A9W8URS3</accession>
<evidence type="ECO:0000313" key="2">
    <source>
        <dbReference type="Proteomes" id="UP001144673"/>
    </source>
</evidence>
<name>A0A9W8URS3_AKAMU</name>
<evidence type="ECO:0000313" key="1">
    <source>
        <dbReference type="EMBL" id="KAJ4163508.1"/>
    </source>
</evidence>
<keyword evidence="2" id="KW-1185">Reference proteome</keyword>
<protein>
    <submittedName>
        <fullName evidence="1">Uncharacterized protein</fullName>
    </submittedName>
</protein>
<organism evidence="1 2">
    <name type="scientific">Akanthomyces muscarius</name>
    <name type="common">Entomopathogenic fungus</name>
    <name type="synonym">Lecanicillium muscarium</name>
    <dbReference type="NCBI Taxonomy" id="2231603"/>
    <lineage>
        <taxon>Eukaryota</taxon>
        <taxon>Fungi</taxon>
        <taxon>Dikarya</taxon>
        <taxon>Ascomycota</taxon>
        <taxon>Pezizomycotina</taxon>
        <taxon>Sordariomycetes</taxon>
        <taxon>Hypocreomycetidae</taxon>
        <taxon>Hypocreales</taxon>
        <taxon>Cordycipitaceae</taxon>
        <taxon>Akanthomyces</taxon>
    </lineage>
</organism>